<comment type="subcellular location">
    <subcellularLocation>
        <location evidence="2">Cell membrane</location>
        <topology evidence="2">Lipid-anchor</topology>
        <topology evidence="2">GPI-anchor</topology>
    </subcellularLocation>
</comment>
<dbReference type="Pfam" id="PF17900">
    <property type="entry name" value="Peptidase_M1_N"/>
    <property type="match status" value="2"/>
</dbReference>
<keyword evidence="14" id="KW-0031">Aminopeptidase</keyword>
<feature type="domain" description="Peptidase M1 membrane alanine aminopeptidase" evidence="11">
    <location>
        <begin position="281"/>
        <end position="453"/>
    </location>
</feature>
<feature type="domain" description="Aminopeptidase N-like N-terminal" evidence="13">
    <location>
        <begin position="49"/>
        <end position="225"/>
    </location>
</feature>
<proteinExistence type="inferred from homology"/>
<evidence type="ECO:0000256" key="10">
    <source>
        <dbReference type="ARBA" id="ARBA00023288"/>
    </source>
</evidence>
<feature type="domain" description="Peptidase M1 membrane alanine aminopeptidase" evidence="11">
    <location>
        <begin position="962"/>
        <end position="1133"/>
    </location>
</feature>
<keyword evidence="4" id="KW-0336">GPI-anchor</keyword>
<evidence type="ECO:0000256" key="4">
    <source>
        <dbReference type="ARBA" id="ARBA00022622"/>
    </source>
</evidence>
<evidence type="ECO:0000256" key="3">
    <source>
        <dbReference type="ARBA" id="ARBA00010136"/>
    </source>
</evidence>
<dbReference type="GO" id="GO:0005615">
    <property type="term" value="C:extracellular space"/>
    <property type="evidence" value="ECO:0007669"/>
    <property type="project" value="TreeGrafter"/>
</dbReference>
<dbReference type="GO" id="GO:0005886">
    <property type="term" value="C:plasma membrane"/>
    <property type="evidence" value="ECO:0007669"/>
    <property type="project" value="UniProtKB-SubCell"/>
</dbReference>
<dbReference type="InterPro" id="IPR042097">
    <property type="entry name" value="Aminopeptidase_N-like_N_sf"/>
</dbReference>
<dbReference type="Proteomes" id="UP000078541">
    <property type="component" value="Unassembled WGS sequence"/>
</dbReference>
<dbReference type="PANTHER" id="PTHR11533:SF294">
    <property type="entry name" value="THYROTROPIN-RELEASING HORMONE-DEGRADING ECTOENZYME"/>
    <property type="match status" value="1"/>
</dbReference>
<evidence type="ECO:0000256" key="9">
    <source>
        <dbReference type="ARBA" id="ARBA00023049"/>
    </source>
</evidence>
<dbReference type="Gene3D" id="1.10.390.10">
    <property type="entry name" value="Neutral Protease Domain 2"/>
    <property type="match status" value="2"/>
</dbReference>
<keyword evidence="10" id="KW-0449">Lipoprotein</keyword>
<accession>A0A195EWY9</accession>
<dbReference type="InterPro" id="IPR034016">
    <property type="entry name" value="M1_APN-typ"/>
</dbReference>
<dbReference type="InterPro" id="IPR027268">
    <property type="entry name" value="Peptidase_M4/M1_CTD_sf"/>
</dbReference>
<dbReference type="Pfam" id="PF01433">
    <property type="entry name" value="Peptidase_M1"/>
    <property type="match status" value="2"/>
</dbReference>
<dbReference type="Pfam" id="PF11838">
    <property type="entry name" value="ERAP1_C"/>
    <property type="match status" value="2"/>
</dbReference>
<evidence type="ECO:0000256" key="6">
    <source>
        <dbReference type="ARBA" id="ARBA00022723"/>
    </source>
</evidence>
<dbReference type="GO" id="GO:0006508">
    <property type="term" value="P:proteolysis"/>
    <property type="evidence" value="ECO:0007669"/>
    <property type="project" value="UniProtKB-KW"/>
</dbReference>
<organism evidence="14 15">
    <name type="scientific">Trachymyrmex septentrionalis</name>
    <dbReference type="NCBI Taxonomy" id="34720"/>
    <lineage>
        <taxon>Eukaryota</taxon>
        <taxon>Metazoa</taxon>
        <taxon>Ecdysozoa</taxon>
        <taxon>Arthropoda</taxon>
        <taxon>Hexapoda</taxon>
        <taxon>Insecta</taxon>
        <taxon>Pterygota</taxon>
        <taxon>Neoptera</taxon>
        <taxon>Endopterygota</taxon>
        <taxon>Hymenoptera</taxon>
        <taxon>Apocrita</taxon>
        <taxon>Aculeata</taxon>
        <taxon>Formicoidea</taxon>
        <taxon>Formicidae</taxon>
        <taxon>Myrmicinae</taxon>
        <taxon>Trachymyrmex</taxon>
    </lineage>
</organism>
<evidence type="ECO:0000313" key="15">
    <source>
        <dbReference type="Proteomes" id="UP000078541"/>
    </source>
</evidence>
<evidence type="ECO:0000313" key="14">
    <source>
        <dbReference type="EMBL" id="KYN32671.1"/>
    </source>
</evidence>
<evidence type="ECO:0000256" key="8">
    <source>
        <dbReference type="ARBA" id="ARBA00022833"/>
    </source>
</evidence>
<dbReference type="InterPro" id="IPR045357">
    <property type="entry name" value="Aminopeptidase_N-like_N"/>
</dbReference>
<dbReference type="GO" id="GO:0070006">
    <property type="term" value="F:metalloaminopeptidase activity"/>
    <property type="evidence" value="ECO:0007669"/>
    <property type="project" value="TreeGrafter"/>
</dbReference>
<comment type="similarity">
    <text evidence="3">Belongs to the peptidase M1 family.</text>
</comment>
<dbReference type="SUPFAM" id="SSF55486">
    <property type="entry name" value="Metalloproteases ('zincins'), catalytic domain"/>
    <property type="match status" value="2"/>
</dbReference>
<dbReference type="GO" id="GO:0098552">
    <property type="term" value="C:side of membrane"/>
    <property type="evidence" value="ECO:0007669"/>
    <property type="project" value="UniProtKB-KW"/>
</dbReference>
<feature type="domain" description="ERAP1-like C-terminal" evidence="12">
    <location>
        <begin position="544"/>
        <end position="712"/>
    </location>
</feature>
<evidence type="ECO:0000256" key="7">
    <source>
        <dbReference type="ARBA" id="ARBA00022801"/>
    </source>
</evidence>
<gene>
    <name evidence="14" type="ORF">ALC56_12950</name>
</gene>
<sequence length="1398" mass="165494">MITVLAGEHVFYSNNPRDFHLPSYIIPIHYHVNLFHLYTHGNSIWEETLNINYENNNFIFTGTSNITINILQSTHNIRLYSLHPIVNNDEVTLIRSDGKIYQMIEYASEANIIDFDFGDVLTPELYTIKIQFFGQLLKKHAQNLFEYFDSNDKKNIIWLIAPTVQATGLGQLFPCWNEAHLKATFKMSMNHHRNYTALFNMPVQAHDNYDKNFLWTHFHVTPPISILQFAIVLTTFPRIRINENITLWCEKCSNEQSVNLEFVKVFIRTVTLHLKSEFSEINIPKMDHIAISNFSYNITSKWGLIIHREADLIYDEQIDAVMRKIQIARLIAPKIAYQWFSNVLSTSWWSHFWLHDGLATLFGEEAIVKTFHKTELMDFFQVQSLYDSLHLDSHDISMNPAKINSLSKIDSIFSFIRSMKVLIVLRMFQHEISTEDFRKNVQTYLRRHIFSSNSYEFSPIHEILDWKTHNVSNEFLIWIENEGYPVVTWSQKNTKGKLFQMYDYGKWWIPVTLYYPFPSLDIKKIFLNPEQSSVTVFIDDPYSWRIVNFKPPGYFRARYDNKTMSVIAQFINTHNVPLYKTINAISRAKIIDDAFHFMMERQFNVSVFWNLTRYLSEDTDYVAWYPMIKIFEYMSTIVPFSVEEVKYIDIKEKFRKLLDNPLKTLGFEEDPMEDDFIKYLRQEIVKWSCSFQNDKCIQTAHNKLEAHLKDPKKTQEINILMALETLSINYEDDSFMLSGISSITINILQSTHNIRLHSLHPIVNNDEVKLIRSDGKIYQMTEYTSEENIIDFDFGDVLTPELYTIKIQFFGQLVKRQAQNFFEYSDSNDKKNIIWLIASTIQATGLGQLFPCWNEAHLKATFKMSIKHHRNYTVLFNMPPILFNLQVNYDENFLWTHFHVTPPISIFQFAIVLTTFPRIHINENIRLWCEKCSNEQSVNLEFVKVFIRTVTLHLKSEFSDINIPKMDHIAIPNFPYHVTSKWGLIFHREADLIYDEQIDAVMRKIQIARLIAPKIAYQWFSNILSTSWWSYFWLHDGLAILFGEEAIVKTFHKSELMDFFQVQSLYDSLHLDSHDISMNPAKINSLSKIDSIFSFPRSMKVLVILRMFQHQISTENFRKNVQTYLRRHLFSSNSYEFSPIHEILDWKTRNVSNEFLIWIENEGYPVVTWSQKNTEGILFQMYDYGKWWIPVTLHYPNLVFPSLDIKKIFLHPKQSIVTIHIDNPYSWRIVNFKPAGYFRAKYDNKTMSVIAQFISIHQVPLYKTINAVSRAKIIDDAFHFMIKRQFNVSVFWDLTRYLSANTDYVVWYPMIKIFEYMSILVPYSVEEIKYIGIKEKFRKLLDNPLKTLGFEEDPMEDDFTKYLRQEIVKWSCLIGYDKCIQTAHNKLEAHLKDPKTNQ</sequence>
<dbReference type="CDD" id="cd09601">
    <property type="entry name" value="M1_APN-Q_like"/>
    <property type="match status" value="2"/>
</dbReference>
<dbReference type="SUPFAM" id="SSF63737">
    <property type="entry name" value="Leukotriene A4 hydrolase N-terminal domain"/>
    <property type="match status" value="2"/>
</dbReference>
<keyword evidence="8" id="KW-0862">Zinc</keyword>
<dbReference type="PRINTS" id="PR00756">
    <property type="entry name" value="ALADIPTASE"/>
</dbReference>
<keyword evidence="15" id="KW-1185">Reference proteome</keyword>
<dbReference type="GO" id="GO:0042277">
    <property type="term" value="F:peptide binding"/>
    <property type="evidence" value="ECO:0007669"/>
    <property type="project" value="TreeGrafter"/>
</dbReference>
<evidence type="ECO:0000256" key="5">
    <source>
        <dbReference type="ARBA" id="ARBA00022670"/>
    </source>
</evidence>
<comment type="cofactor">
    <cofactor evidence="1">
        <name>Zn(2+)</name>
        <dbReference type="ChEBI" id="CHEBI:29105"/>
    </cofactor>
</comment>
<dbReference type="InterPro" id="IPR024571">
    <property type="entry name" value="ERAP1-like_C_dom"/>
</dbReference>
<dbReference type="Gene3D" id="2.60.40.1730">
    <property type="entry name" value="tricorn interacting facor f3 domain"/>
    <property type="match status" value="2"/>
</dbReference>
<keyword evidence="7" id="KW-0378">Hydrolase</keyword>
<evidence type="ECO:0000256" key="2">
    <source>
        <dbReference type="ARBA" id="ARBA00004609"/>
    </source>
</evidence>
<dbReference type="InterPro" id="IPR050344">
    <property type="entry name" value="Peptidase_M1_aminopeptidases"/>
</dbReference>
<keyword evidence="4" id="KW-0472">Membrane</keyword>
<dbReference type="GO" id="GO:0008270">
    <property type="term" value="F:zinc ion binding"/>
    <property type="evidence" value="ECO:0007669"/>
    <property type="project" value="InterPro"/>
</dbReference>
<keyword evidence="4" id="KW-0325">Glycoprotein</keyword>
<evidence type="ECO:0000259" key="11">
    <source>
        <dbReference type="Pfam" id="PF01433"/>
    </source>
</evidence>
<dbReference type="STRING" id="34720.A0A195EWY9"/>
<dbReference type="InterPro" id="IPR014782">
    <property type="entry name" value="Peptidase_M1_dom"/>
</dbReference>
<feature type="domain" description="ERAP1-like C-terminal" evidence="12">
    <location>
        <begin position="1227"/>
        <end position="1395"/>
    </location>
</feature>
<keyword evidence="6" id="KW-0479">Metal-binding</keyword>
<dbReference type="Gene3D" id="1.25.50.20">
    <property type="match status" value="2"/>
</dbReference>
<dbReference type="GO" id="GO:0043171">
    <property type="term" value="P:peptide catabolic process"/>
    <property type="evidence" value="ECO:0007669"/>
    <property type="project" value="TreeGrafter"/>
</dbReference>
<evidence type="ECO:0000259" key="13">
    <source>
        <dbReference type="Pfam" id="PF17900"/>
    </source>
</evidence>
<dbReference type="PANTHER" id="PTHR11533">
    <property type="entry name" value="PROTEASE M1 ZINC METALLOPROTEASE"/>
    <property type="match status" value="1"/>
</dbReference>
<keyword evidence="9" id="KW-0482">Metalloprotease</keyword>
<evidence type="ECO:0000256" key="1">
    <source>
        <dbReference type="ARBA" id="ARBA00001947"/>
    </source>
</evidence>
<protein>
    <submittedName>
        <fullName evidence="14">Glutamyl aminopeptidase</fullName>
    </submittedName>
</protein>
<keyword evidence="5" id="KW-0645">Protease</keyword>
<reference evidence="14 15" key="1">
    <citation type="submission" date="2016-03" db="EMBL/GenBank/DDBJ databases">
        <title>Trachymyrmex septentrionalis WGS genome.</title>
        <authorList>
            <person name="Nygaard S."/>
            <person name="Hu H."/>
            <person name="Boomsma J."/>
            <person name="Zhang G."/>
        </authorList>
    </citation>
    <scope>NUCLEOTIDE SEQUENCE [LARGE SCALE GENOMIC DNA]</scope>
    <source>
        <strain evidence="14">Tsep2-gDNA-1</strain>
        <tissue evidence="14">Whole body</tissue>
    </source>
</reference>
<dbReference type="EMBL" id="KQ981940">
    <property type="protein sequence ID" value="KYN32671.1"/>
    <property type="molecule type" value="Genomic_DNA"/>
</dbReference>
<feature type="domain" description="Aminopeptidase N-like N-terminal" evidence="13">
    <location>
        <begin position="726"/>
        <end position="905"/>
    </location>
</feature>
<dbReference type="InterPro" id="IPR001930">
    <property type="entry name" value="Peptidase_M1"/>
</dbReference>
<dbReference type="GO" id="GO:0005737">
    <property type="term" value="C:cytoplasm"/>
    <property type="evidence" value="ECO:0007669"/>
    <property type="project" value="TreeGrafter"/>
</dbReference>
<name>A0A195EWY9_9HYME</name>
<evidence type="ECO:0000259" key="12">
    <source>
        <dbReference type="Pfam" id="PF11838"/>
    </source>
</evidence>